<dbReference type="GO" id="GO:0016853">
    <property type="term" value="F:isomerase activity"/>
    <property type="evidence" value="ECO:0007669"/>
    <property type="project" value="UniProtKB-KW"/>
</dbReference>
<dbReference type="SUPFAM" id="SSF54506">
    <property type="entry name" value="Diaminopimelate epimerase-like"/>
    <property type="match status" value="1"/>
</dbReference>
<keyword evidence="4" id="KW-1185">Reference proteome</keyword>
<dbReference type="PANTHER" id="PTHR13774">
    <property type="entry name" value="PHENAZINE BIOSYNTHESIS PROTEIN"/>
    <property type="match status" value="1"/>
</dbReference>
<comment type="similarity">
    <text evidence="1">Belongs to the PhzF family.</text>
</comment>
<dbReference type="PANTHER" id="PTHR13774:SF32">
    <property type="entry name" value="ANTISENSE-ENHANCING SEQUENCE 1"/>
    <property type="match status" value="1"/>
</dbReference>
<feature type="active site" evidence="2">
    <location>
        <position position="75"/>
    </location>
</feature>
<dbReference type="Proteomes" id="UP000248330">
    <property type="component" value="Unassembled WGS sequence"/>
</dbReference>
<dbReference type="EMBL" id="QICN01000011">
    <property type="protein sequence ID" value="PXV64970.1"/>
    <property type="molecule type" value="Genomic_DNA"/>
</dbReference>
<dbReference type="Pfam" id="PF02567">
    <property type="entry name" value="PhzC-PhzF"/>
    <property type="match status" value="1"/>
</dbReference>
<comment type="caution">
    <text evidence="3">The sequence shown here is derived from an EMBL/GenBank/DDBJ whole genome shotgun (WGS) entry which is preliminary data.</text>
</comment>
<dbReference type="AlphaFoldDB" id="A0A318E234"/>
<evidence type="ECO:0000256" key="1">
    <source>
        <dbReference type="ARBA" id="ARBA00008270"/>
    </source>
</evidence>
<reference evidence="3 4" key="1">
    <citation type="submission" date="2018-04" db="EMBL/GenBank/DDBJ databases">
        <title>Genomic Encyclopedia of Type Strains, Phase IV (KMG-IV): sequencing the most valuable type-strain genomes for metagenomic binning, comparative biology and taxonomic classification.</title>
        <authorList>
            <person name="Goeker M."/>
        </authorList>
    </citation>
    <scope>NUCLEOTIDE SEQUENCE [LARGE SCALE GENOMIC DNA]</scope>
    <source>
        <strain evidence="3 4">DSM 104150</strain>
    </source>
</reference>
<dbReference type="InterPro" id="IPR003719">
    <property type="entry name" value="Phenazine_PhzF-like"/>
</dbReference>
<protein>
    <submittedName>
        <fullName evidence="3">Trans-2,3-dihydro-3-hydroxyanthranilate isomerase</fullName>
    </submittedName>
</protein>
<accession>A0A318E234</accession>
<organism evidence="3 4">
    <name type="scientific">Sinimarinibacterium flocculans</name>
    <dbReference type="NCBI Taxonomy" id="985250"/>
    <lineage>
        <taxon>Bacteria</taxon>
        <taxon>Pseudomonadati</taxon>
        <taxon>Pseudomonadota</taxon>
        <taxon>Gammaproteobacteria</taxon>
        <taxon>Nevskiales</taxon>
        <taxon>Nevskiaceae</taxon>
        <taxon>Sinimarinibacterium</taxon>
    </lineage>
</organism>
<dbReference type="GO" id="GO:0005737">
    <property type="term" value="C:cytoplasm"/>
    <property type="evidence" value="ECO:0007669"/>
    <property type="project" value="TreeGrafter"/>
</dbReference>
<dbReference type="NCBIfam" id="TIGR00654">
    <property type="entry name" value="PhzF_family"/>
    <property type="match status" value="1"/>
</dbReference>
<name>A0A318E234_9GAMM</name>
<dbReference type="PIRSF" id="PIRSF016184">
    <property type="entry name" value="PhzC_PhzF"/>
    <property type="match status" value="1"/>
</dbReference>
<evidence type="ECO:0000313" key="3">
    <source>
        <dbReference type="EMBL" id="PXV64970.1"/>
    </source>
</evidence>
<dbReference type="Gene3D" id="3.10.310.10">
    <property type="entry name" value="Diaminopimelate Epimerase, Chain A, domain 1"/>
    <property type="match status" value="2"/>
</dbReference>
<proteinExistence type="inferred from homology"/>
<keyword evidence="3" id="KW-0413">Isomerase</keyword>
<evidence type="ECO:0000313" key="4">
    <source>
        <dbReference type="Proteomes" id="UP000248330"/>
    </source>
</evidence>
<sequence length="326" mass="34742">MSPIGLPWRFAAADASRDNRDPAPRHWPPMQFAYSILDVFTEQPYAGNPLAVVLNADELGDAQMQTIAREFNLSETVFLRSPRADNGLVHARIFTPAKELPFAGHPTVGAACLLSMIGSAPPGEDVTFVIEEGVGPVPVRVRSAPDRAVYAELTAAQLPEFGEPPPDDEIAAILGLDPADLVSENERVRAVSCGVPFVLVPVRTPELLAGVDLDLVAWRRSLAGRWAEELYVYTRGYEGELRARMFAPAMGIAEDPATGAAAAALAGALASDSPVVEGRLHWVIHQGIEMGRPSQLHISAERAGSAVTAVRVGGFAVRVAEGTLTV</sequence>
<evidence type="ECO:0000256" key="2">
    <source>
        <dbReference type="PIRSR" id="PIRSR016184-1"/>
    </source>
</evidence>
<gene>
    <name evidence="3" type="ORF">C8D93_111142</name>
</gene>